<dbReference type="RefSeq" id="WP_050738736.1">
    <property type="nucleotide sequence ID" value="NZ_LGYO01000006.1"/>
</dbReference>
<protein>
    <submittedName>
        <fullName evidence="1">Uncharacterized protein</fullName>
    </submittedName>
</protein>
<gene>
    <name evidence="1" type="ORF">AKG39_02280</name>
</gene>
<comment type="caution">
    <text evidence="1">The sequence shown here is derived from an EMBL/GenBank/DDBJ whole genome shotgun (WGS) entry which is preliminary data.</text>
</comment>
<organism evidence="1 2">
    <name type="scientific">Acetobacterium bakii</name>
    <dbReference type="NCBI Taxonomy" id="52689"/>
    <lineage>
        <taxon>Bacteria</taxon>
        <taxon>Bacillati</taxon>
        <taxon>Bacillota</taxon>
        <taxon>Clostridia</taxon>
        <taxon>Eubacteriales</taxon>
        <taxon>Eubacteriaceae</taxon>
        <taxon>Acetobacterium</taxon>
    </lineage>
</organism>
<name>A0A0L6U4M1_9FIRM</name>
<dbReference type="OrthoDB" id="9811971at2"/>
<sequence length="96" mass="11244">MEEMRETIFLVNDDGIEKEYEVVESFDIEEKSYLLLSENEESDDVFPFFITIDENGEEGLMPVEDEAEFALIAEFYDSLDYDDEEEEDEEGEGETE</sequence>
<evidence type="ECO:0000313" key="1">
    <source>
        <dbReference type="EMBL" id="KNZ43287.1"/>
    </source>
</evidence>
<dbReference type="AlphaFoldDB" id="A0A0L6U4M1"/>
<dbReference type="Pfam" id="PF06949">
    <property type="entry name" value="DUF1292"/>
    <property type="match status" value="1"/>
</dbReference>
<evidence type="ECO:0000313" key="2">
    <source>
        <dbReference type="Proteomes" id="UP000036873"/>
    </source>
</evidence>
<dbReference type="PATRIC" id="fig|52689.4.peg.3161"/>
<proteinExistence type="predicted"/>
<dbReference type="Proteomes" id="UP000036873">
    <property type="component" value="Unassembled WGS sequence"/>
</dbReference>
<dbReference type="InterPro" id="IPR009711">
    <property type="entry name" value="UPF0473"/>
</dbReference>
<accession>A0A0L6U4M1</accession>
<reference evidence="2" key="1">
    <citation type="submission" date="2015-07" db="EMBL/GenBank/DDBJ databases">
        <title>Draft genome sequence of Acetobacterium bakii DSM 8293, a potential psychrophilic chemical producer through syngas fermentation.</title>
        <authorList>
            <person name="Song Y."/>
            <person name="Hwang S."/>
            <person name="Cho B.-K."/>
        </authorList>
    </citation>
    <scope>NUCLEOTIDE SEQUENCE [LARGE SCALE GENOMIC DNA]</scope>
    <source>
        <strain evidence="2">DSM 8239</strain>
    </source>
</reference>
<dbReference type="STRING" id="52689.AKG39_02280"/>
<dbReference type="EMBL" id="LGYO01000006">
    <property type="protein sequence ID" value="KNZ43287.1"/>
    <property type="molecule type" value="Genomic_DNA"/>
</dbReference>
<keyword evidence="2" id="KW-1185">Reference proteome</keyword>